<dbReference type="Proteomes" id="UP000688947">
    <property type="component" value="Unassembled WGS sequence"/>
</dbReference>
<dbReference type="EMBL" id="JAENGZ010002329">
    <property type="protein sequence ID" value="KAG6944073.1"/>
    <property type="molecule type" value="Genomic_DNA"/>
</dbReference>
<evidence type="ECO:0000313" key="2">
    <source>
        <dbReference type="Proteomes" id="UP000688947"/>
    </source>
</evidence>
<proteinExistence type="predicted"/>
<protein>
    <submittedName>
        <fullName evidence="1">Uncharacterized protein</fullName>
    </submittedName>
</protein>
<organism evidence="1 2">
    <name type="scientific">Phytophthora cactorum</name>
    <dbReference type="NCBI Taxonomy" id="29920"/>
    <lineage>
        <taxon>Eukaryota</taxon>
        <taxon>Sar</taxon>
        <taxon>Stramenopiles</taxon>
        <taxon>Oomycota</taxon>
        <taxon>Peronosporomycetes</taxon>
        <taxon>Peronosporales</taxon>
        <taxon>Peronosporaceae</taxon>
        <taxon>Phytophthora</taxon>
    </lineage>
</organism>
<comment type="caution">
    <text evidence="1">The sequence shown here is derived from an EMBL/GenBank/DDBJ whole genome shotgun (WGS) entry which is preliminary data.</text>
</comment>
<reference evidence="1" key="1">
    <citation type="submission" date="2021-01" db="EMBL/GenBank/DDBJ databases">
        <title>Phytophthora aleatoria, a newly-described species from Pinus radiata is distinct from Phytophthora cactorum isolates based on comparative genomics.</title>
        <authorList>
            <person name="Mcdougal R."/>
            <person name="Panda P."/>
            <person name="Williams N."/>
            <person name="Studholme D.J."/>
        </authorList>
    </citation>
    <scope>NUCLEOTIDE SEQUENCE</scope>
    <source>
        <strain evidence="1">NZFS 3830</strain>
    </source>
</reference>
<gene>
    <name evidence="1" type="ORF">JG687_00018072</name>
</gene>
<sequence>MEDVNEVARALGTRYLFRSSILKAAEWYLERIFRMDRIRARRDLRISVDGFRYLLPTLESEKVCTVIDCVLIGKY</sequence>
<dbReference type="AlphaFoldDB" id="A0A8T1TLQ0"/>
<accession>A0A8T1TLQ0</accession>
<name>A0A8T1TLQ0_9STRA</name>
<evidence type="ECO:0000313" key="1">
    <source>
        <dbReference type="EMBL" id="KAG6944073.1"/>
    </source>
</evidence>